<dbReference type="HOGENOM" id="CLU_2960488_0_0_1"/>
<evidence type="ECO:0000313" key="1">
    <source>
        <dbReference type="EMBL" id="CCD49562.1"/>
    </source>
</evidence>
<protein>
    <submittedName>
        <fullName evidence="1">Uncharacterized protein</fullName>
    </submittedName>
</protein>
<proteinExistence type="predicted"/>
<dbReference type="EMBL" id="FQ790316">
    <property type="protein sequence ID" value="CCD49562.1"/>
    <property type="molecule type" value="Genomic_DNA"/>
</dbReference>
<organism evidence="1 2">
    <name type="scientific">Botryotinia fuckeliana (strain T4)</name>
    <name type="common">Noble rot fungus</name>
    <name type="synonym">Botrytis cinerea</name>
    <dbReference type="NCBI Taxonomy" id="999810"/>
    <lineage>
        <taxon>Eukaryota</taxon>
        <taxon>Fungi</taxon>
        <taxon>Dikarya</taxon>
        <taxon>Ascomycota</taxon>
        <taxon>Pezizomycotina</taxon>
        <taxon>Leotiomycetes</taxon>
        <taxon>Helotiales</taxon>
        <taxon>Sclerotiniaceae</taxon>
        <taxon>Botrytis</taxon>
    </lineage>
</organism>
<sequence length="59" mass="6294">MFLQFLCAKADAFDNLVPVNIDLVELNGDSKITTVVSCKEVSLLISTSTDGLMSGQLGM</sequence>
<evidence type="ECO:0000313" key="2">
    <source>
        <dbReference type="Proteomes" id="UP000008177"/>
    </source>
</evidence>
<dbReference type="InParanoid" id="G2YCE2"/>
<accession>G2YCE2</accession>
<dbReference type="Proteomes" id="UP000008177">
    <property type="component" value="Unplaced contigs"/>
</dbReference>
<gene>
    <name evidence="1" type="ORF">BofuT4_uP099390.1</name>
</gene>
<reference evidence="2" key="1">
    <citation type="journal article" date="2011" name="PLoS Genet.">
        <title>Genomic analysis of the necrotrophic fungal pathogens Sclerotinia sclerotiorum and Botrytis cinerea.</title>
        <authorList>
            <person name="Amselem J."/>
            <person name="Cuomo C.A."/>
            <person name="van Kan J.A."/>
            <person name="Viaud M."/>
            <person name="Benito E.P."/>
            <person name="Couloux A."/>
            <person name="Coutinho P.M."/>
            <person name="de Vries R.P."/>
            <person name="Dyer P.S."/>
            <person name="Fillinger S."/>
            <person name="Fournier E."/>
            <person name="Gout L."/>
            <person name="Hahn M."/>
            <person name="Kohn L."/>
            <person name="Lapalu N."/>
            <person name="Plummer K.M."/>
            <person name="Pradier J.M."/>
            <person name="Quevillon E."/>
            <person name="Sharon A."/>
            <person name="Simon A."/>
            <person name="ten Have A."/>
            <person name="Tudzynski B."/>
            <person name="Tudzynski P."/>
            <person name="Wincker P."/>
            <person name="Andrew M."/>
            <person name="Anthouard V."/>
            <person name="Beever R.E."/>
            <person name="Beffa R."/>
            <person name="Benoit I."/>
            <person name="Bouzid O."/>
            <person name="Brault B."/>
            <person name="Chen Z."/>
            <person name="Choquer M."/>
            <person name="Collemare J."/>
            <person name="Cotton P."/>
            <person name="Danchin E.G."/>
            <person name="Da Silva C."/>
            <person name="Gautier A."/>
            <person name="Giraud C."/>
            <person name="Giraud T."/>
            <person name="Gonzalez C."/>
            <person name="Grossetete S."/>
            <person name="Guldener U."/>
            <person name="Henrissat B."/>
            <person name="Howlett B.J."/>
            <person name="Kodira C."/>
            <person name="Kretschmer M."/>
            <person name="Lappartient A."/>
            <person name="Leroch M."/>
            <person name="Levis C."/>
            <person name="Mauceli E."/>
            <person name="Neuveglise C."/>
            <person name="Oeser B."/>
            <person name="Pearson M."/>
            <person name="Poulain J."/>
            <person name="Poussereau N."/>
            <person name="Quesneville H."/>
            <person name="Rascle C."/>
            <person name="Schumacher J."/>
            <person name="Segurens B."/>
            <person name="Sexton A."/>
            <person name="Silva E."/>
            <person name="Sirven C."/>
            <person name="Soanes D.M."/>
            <person name="Talbot N.J."/>
            <person name="Templeton M."/>
            <person name="Yandava C."/>
            <person name="Yarden O."/>
            <person name="Zeng Q."/>
            <person name="Rollins J.A."/>
            <person name="Lebrun M.H."/>
            <person name="Dickman M."/>
        </authorList>
    </citation>
    <scope>NUCLEOTIDE SEQUENCE [LARGE SCALE GENOMIC DNA]</scope>
    <source>
        <strain evidence="2">T4</strain>
    </source>
</reference>
<dbReference type="AlphaFoldDB" id="G2YCE2"/>
<name>G2YCE2_BOTF4</name>